<evidence type="ECO:0000313" key="8">
    <source>
        <dbReference type="Proteomes" id="UP000324575"/>
    </source>
</evidence>
<dbReference type="GO" id="GO:0005975">
    <property type="term" value="P:carbohydrate metabolic process"/>
    <property type="evidence" value="ECO:0007669"/>
    <property type="project" value="InterPro"/>
</dbReference>
<evidence type="ECO:0000256" key="3">
    <source>
        <dbReference type="ARBA" id="ARBA00023295"/>
    </source>
</evidence>
<organism evidence="7 8">
    <name type="scientific">Candidatus Ordinivivax streblomastigis</name>
    <dbReference type="NCBI Taxonomy" id="2540710"/>
    <lineage>
        <taxon>Bacteria</taxon>
        <taxon>Pseudomonadati</taxon>
        <taxon>Bacteroidota</taxon>
        <taxon>Bacteroidia</taxon>
        <taxon>Bacteroidales</taxon>
        <taxon>Candidatus Ordinivivax</taxon>
    </lineage>
</organism>
<dbReference type="SUPFAM" id="SSF49303">
    <property type="entry name" value="beta-Galactosidase/glucuronidase domain"/>
    <property type="match status" value="1"/>
</dbReference>
<dbReference type="Gene3D" id="2.160.20.110">
    <property type="match status" value="1"/>
</dbReference>
<keyword evidence="3 7" id="KW-0326">Glycosidase</keyword>
<evidence type="ECO:0000259" key="6">
    <source>
        <dbReference type="Pfam" id="PF02837"/>
    </source>
</evidence>
<comment type="caution">
    <text evidence="7">The sequence shown here is derived from an EMBL/GenBank/DDBJ whole genome shotgun (WGS) entry which is preliminary data.</text>
</comment>
<dbReference type="PANTHER" id="PTHR42732">
    <property type="entry name" value="BETA-GALACTOSIDASE"/>
    <property type="match status" value="1"/>
</dbReference>
<feature type="domain" description="Glycosyl hydrolases family 2 sugar binding" evidence="6">
    <location>
        <begin position="697"/>
        <end position="776"/>
    </location>
</feature>
<protein>
    <submittedName>
        <fullName evidence="7">Beta-galactosidase</fullName>
        <ecNumber evidence="7">3.2.1.23</ecNumber>
    </submittedName>
</protein>
<dbReference type="SUPFAM" id="SSF49785">
    <property type="entry name" value="Galactose-binding domain-like"/>
    <property type="match status" value="1"/>
</dbReference>
<proteinExistence type="inferred from homology"/>
<dbReference type="InterPro" id="IPR017853">
    <property type="entry name" value="GH"/>
</dbReference>
<dbReference type="Pfam" id="PF02837">
    <property type="entry name" value="Glyco_hydro_2_N"/>
    <property type="match status" value="1"/>
</dbReference>
<reference evidence="7 8" key="1">
    <citation type="submission" date="2019-03" db="EMBL/GenBank/DDBJ databases">
        <title>Single cell metagenomics reveals metabolic interactions within the superorganism composed of flagellate Streblomastix strix and complex community of Bacteroidetes bacteria on its surface.</title>
        <authorList>
            <person name="Treitli S.C."/>
            <person name="Kolisko M."/>
            <person name="Husnik F."/>
            <person name="Keeling P."/>
            <person name="Hampl V."/>
        </authorList>
    </citation>
    <scope>NUCLEOTIDE SEQUENCE [LARGE SCALE GENOMIC DNA]</scope>
    <source>
        <strain evidence="7">St1</strain>
    </source>
</reference>
<dbReference type="GO" id="GO:0004565">
    <property type="term" value="F:beta-galactosidase activity"/>
    <property type="evidence" value="ECO:0007669"/>
    <property type="project" value="UniProtKB-EC"/>
</dbReference>
<dbReference type="Gene3D" id="3.20.20.80">
    <property type="entry name" value="Glycosidases"/>
    <property type="match status" value="1"/>
</dbReference>
<dbReference type="InterPro" id="IPR006103">
    <property type="entry name" value="Glyco_hydro_2_cat"/>
</dbReference>
<dbReference type="SUPFAM" id="SSF51445">
    <property type="entry name" value="(Trans)glycosidases"/>
    <property type="match status" value="1"/>
</dbReference>
<dbReference type="Pfam" id="PF02836">
    <property type="entry name" value="Glyco_hydro_2_C"/>
    <property type="match status" value="1"/>
</dbReference>
<keyword evidence="2 7" id="KW-0378">Hydrolase</keyword>
<dbReference type="Gene3D" id="2.60.120.260">
    <property type="entry name" value="Galactose-binding domain-like"/>
    <property type="match status" value="3"/>
</dbReference>
<dbReference type="InterPro" id="IPR051913">
    <property type="entry name" value="GH2_Domain-Containing"/>
</dbReference>
<evidence type="ECO:0000313" key="7">
    <source>
        <dbReference type="EMBL" id="KAA6303012.1"/>
    </source>
</evidence>
<comment type="similarity">
    <text evidence="1">Belongs to the glycosyl hydrolase 2 family.</text>
</comment>
<dbReference type="InterPro" id="IPR008979">
    <property type="entry name" value="Galactose-bd-like_sf"/>
</dbReference>
<accession>A0A5M8P3U8</accession>
<sequence>MLCFALFAGQSNAQSPVQVYTGTSLPTQQGWQELRFDSSIPWEQAAKDLLASPSEVTAVAASVLNLKVDEATDGSGFPLYSQLGWYKARTGFSAAIGYTVEFKAKVVNSPDGAFTVSGVGAGKGFRLEFSDNKLTEHANVLDTVRVLSTAIATDDFHIYRVAVAPDDKVRVWRDNILLGELPLQPFKLDNILNDGGFENGDTPENHGWSWMDAGKTGEITVSSDPAHAHSGKSGLLVNKGYFKNEFIPVKPGAIYDVTAWSKTIEYPEGGWRDLVGWHDPAADRSVYFVGDANNKNWKSFERKGMEGGAHFQRFIMETPTSDANLNVTAFDEIHYSERITPSRIPANAVNLFPNGDFENPCAPYFPNGDPRNDTCMVNPDNYRYSADAYYNGQADEDGWFNNTIYNAEHNAAPFWHPFWGARVRVQYNRQTGNDEAGNHWARGKYSLRFFNCFGSNTPYGTDFVAGQNEDRGSNSNIKTVPIELGATKTYTFLFSYHFAKWGGDHLILVVKNGATELFRKTINNDGFQDWKNEVITFQTDATNHALQILTERDGSTPGVLYLDDLFLFEGQPLPEDGTHLFFGKQTSTKGAEVEIEWIKTDNTGAYAPDNTSVSSNYAKKTAPLMTVWGEALKATDPILNEYPRPQLKREGWTNLNGIWDYTRKTKEGFGAYSANETYRQQILVPYPAESALSGIMDVEYDNQNKTYAYKRNVTIAKPTDSKRVILHFGAVDWESYVFVNGQEVAHHKGGFDPFSADVTDKLNASGTQEIVVQVYDPTQGGQPSGKQYSNPNGSWYSPSSGIWQTVWTEVVNPTYVTEVTLTPVDNAAVKVKVAAANSEGATATVKVLDGANQVATAEVAAGTETTITIANPKLWSPETPFLYNVTVELKKSGSTTDQVTSYFGLRKVEVKTLRNKPYIYLNGAPTFSYATLDHGYFPDGLYTPASYDALRFDLLKLKGLGFNAVRKFEKIEPAIWYHLADSLGLLVWQDIPAAHTASPATPIAELNTEAARKANFLRETAAMTQSIRNFPSIVAWIGFNDSWGQYDASITHTKNTVELLRLLNDGRLIVPESGGDHFELGDVVSAHGTPPVLHSNPYNERASINGVTGVYAYAIDGHVWSTGSSSDIKNDSIYAARLIDYSKAAENLTLAGVSGLVMVQTTDVENEINGLMTYDRKVYKAGLKADSVLKANIAFMQAKIIDPVLKTSAQGGEVWKYIAGDRGLEAAAGWNTNSNFDDNAWLEGRSAFGGGMSVSFPWNTSWKGDNRGLYLRKKVNIPVLAAGDELKFQMFYDEDYEFYINGVLAHSNTGWSTNYVSFDIYQEAKNAIIYGGDNLFAIHVVQNGGGSCMDLGVTANSKYHALSWEEPASNPVWKDIATAEDWMNIPNDLDGFYRLTADIYLFDKEYSPIGSEDTPFRGYIDGQNHTVTCPEISGTDRVGLFGYADGAHFVNLRFTEAAVSGGQDVGVLLGRGKGITVEHVVFDDDKKFPNEVKGRDHSGMVAGYLEGGKLSTIKDVYVVNGEVKSTEWQAGGLVGIMCDTRIINSYFTGIVAIDRGEGRLTLNNADASGIVARTEGGKNYLNGVVSLASEILSASGNEFISFNGGGYIVIDSATCFTRNDMILDPIFDPNRSGQYARAAESMKRPLADFKKYSLYTQAGWDMTHTWGIPLGGGFPIFRTIPGAVFETASVPVVKKENDLKVYSANGNVVMTTSQPTAVWIYNLQGSLVERTDINGTQTIALPRGIYIVKSAQNGNVKAVKILNQ</sequence>
<dbReference type="Gene3D" id="2.60.40.10">
    <property type="entry name" value="Immunoglobulins"/>
    <property type="match status" value="1"/>
</dbReference>
<name>A0A5M8P3U8_9BACT</name>
<dbReference type="InterPro" id="IPR006102">
    <property type="entry name" value="Ig-like_GH2"/>
</dbReference>
<gene>
    <name evidence="7" type="ORF">EZS26_000907</name>
</gene>
<evidence type="ECO:0000259" key="4">
    <source>
        <dbReference type="Pfam" id="PF00703"/>
    </source>
</evidence>
<dbReference type="InterPro" id="IPR006104">
    <property type="entry name" value="Glyco_hydro_2_N"/>
</dbReference>
<dbReference type="PANTHER" id="PTHR42732:SF2">
    <property type="entry name" value="BETA-MANNOSIDASE"/>
    <property type="match status" value="1"/>
</dbReference>
<feature type="domain" description="Glycoside hydrolase family 2 immunoglobulin-like beta-sandwich" evidence="4">
    <location>
        <begin position="815"/>
        <end position="906"/>
    </location>
</feature>
<evidence type="ECO:0000256" key="1">
    <source>
        <dbReference type="ARBA" id="ARBA00007401"/>
    </source>
</evidence>
<evidence type="ECO:0000259" key="5">
    <source>
        <dbReference type="Pfam" id="PF02836"/>
    </source>
</evidence>
<dbReference type="Proteomes" id="UP000324575">
    <property type="component" value="Unassembled WGS sequence"/>
</dbReference>
<evidence type="ECO:0000256" key="2">
    <source>
        <dbReference type="ARBA" id="ARBA00022801"/>
    </source>
</evidence>
<feature type="domain" description="Glycoside hydrolase family 2 catalytic" evidence="5">
    <location>
        <begin position="948"/>
        <end position="1075"/>
    </location>
</feature>
<dbReference type="EC" id="3.2.1.23" evidence="7"/>
<dbReference type="InterPro" id="IPR036156">
    <property type="entry name" value="Beta-gal/glucu_dom_sf"/>
</dbReference>
<dbReference type="Pfam" id="PF00703">
    <property type="entry name" value="Glyco_hydro_2"/>
    <property type="match status" value="1"/>
</dbReference>
<dbReference type="InterPro" id="IPR013783">
    <property type="entry name" value="Ig-like_fold"/>
</dbReference>
<dbReference type="EMBL" id="SNRX01000004">
    <property type="protein sequence ID" value="KAA6303012.1"/>
    <property type="molecule type" value="Genomic_DNA"/>
</dbReference>